<name>A0A0Q3HTL1_BRADI</name>
<organism evidence="1">
    <name type="scientific">Brachypodium distachyon</name>
    <name type="common">Purple false brome</name>
    <name type="synonym">Trachynia distachya</name>
    <dbReference type="NCBI Taxonomy" id="15368"/>
    <lineage>
        <taxon>Eukaryota</taxon>
        <taxon>Viridiplantae</taxon>
        <taxon>Streptophyta</taxon>
        <taxon>Embryophyta</taxon>
        <taxon>Tracheophyta</taxon>
        <taxon>Spermatophyta</taxon>
        <taxon>Magnoliopsida</taxon>
        <taxon>Liliopsida</taxon>
        <taxon>Poales</taxon>
        <taxon>Poaceae</taxon>
        <taxon>BOP clade</taxon>
        <taxon>Pooideae</taxon>
        <taxon>Stipodae</taxon>
        <taxon>Brachypodieae</taxon>
        <taxon>Brachypodium</taxon>
    </lineage>
</organism>
<dbReference type="Proteomes" id="UP000008810">
    <property type="component" value="Chromosome 3"/>
</dbReference>
<reference evidence="2" key="3">
    <citation type="submission" date="2018-08" db="UniProtKB">
        <authorList>
            <consortium name="EnsemblPlants"/>
        </authorList>
    </citation>
    <scope>IDENTIFICATION</scope>
    <source>
        <strain evidence="2">cv. Bd21</strain>
    </source>
</reference>
<keyword evidence="3" id="KW-1185">Reference proteome</keyword>
<dbReference type="Gramene" id="KQJ96874">
    <property type="protein sequence ID" value="KQJ96874"/>
    <property type="gene ID" value="BRADI_3g27541v3"/>
</dbReference>
<accession>A0A0Q3HTL1</accession>
<dbReference type="InParanoid" id="A0A0Q3HTL1"/>
<gene>
    <name evidence="1" type="ORF">BRADI_3g27541v3</name>
</gene>
<evidence type="ECO:0000313" key="2">
    <source>
        <dbReference type="EnsemblPlants" id="KQJ96874"/>
    </source>
</evidence>
<dbReference type="AlphaFoldDB" id="A0A0Q3HTL1"/>
<sequence>MLHARQLDLLASSYADTDGHAVSHNLFSPLKPIVSAQDDSNNNRPPFPQPTAIDNREINSVWSKTKPSVYGTWYDQRRKCHCSLLSRVAPWSYWLYVLLCSISLSCSCVPKTKRDTRNTIK</sequence>
<dbReference type="EnsemblPlants" id="KQJ96874">
    <property type="protein sequence ID" value="KQJ96874"/>
    <property type="gene ID" value="BRADI_3g27541v3"/>
</dbReference>
<reference evidence="1 2" key="1">
    <citation type="journal article" date="2010" name="Nature">
        <title>Genome sequencing and analysis of the model grass Brachypodium distachyon.</title>
        <authorList>
            <consortium name="International Brachypodium Initiative"/>
        </authorList>
    </citation>
    <scope>NUCLEOTIDE SEQUENCE [LARGE SCALE GENOMIC DNA]</scope>
    <source>
        <strain evidence="1 2">Bd21</strain>
    </source>
</reference>
<evidence type="ECO:0000313" key="1">
    <source>
        <dbReference type="EMBL" id="KQJ96874.1"/>
    </source>
</evidence>
<proteinExistence type="predicted"/>
<dbReference type="EMBL" id="CM000882">
    <property type="protein sequence ID" value="KQJ96874.1"/>
    <property type="molecule type" value="Genomic_DNA"/>
</dbReference>
<protein>
    <submittedName>
        <fullName evidence="1 2">Uncharacterized protein</fullName>
    </submittedName>
</protein>
<reference evidence="1" key="2">
    <citation type="submission" date="2017-06" db="EMBL/GenBank/DDBJ databases">
        <title>WGS assembly of Brachypodium distachyon.</title>
        <authorList>
            <consortium name="The International Brachypodium Initiative"/>
            <person name="Lucas S."/>
            <person name="Harmon-Smith M."/>
            <person name="Lail K."/>
            <person name="Tice H."/>
            <person name="Grimwood J."/>
            <person name="Bruce D."/>
            <person name="Barry K."/>
            <person name="Shu S."/>
            <person name="Lindquist E."/>
            <person name="Wang M."/>
            <person name="Pitluck S."/>
            <person name="Vogel J.P."/>
            <person name="Garvin D.F."/>
            <person name="Mockler T.C."/>
            <person name="Schmutz J."/>
            <person name="Rokhsar D."/>
            <person name="Bevan M.W."/>
        </authorList>
    </citation>
    <scope>NUCLEOTIDE SEQUENCE</scope>
    <source>
        <strain evidence="1">Bd21</strain>
    </source>
</reference>
<dbReference type="ExpressionAtlas" id="A0A0Q3HTL1">
    <property type="expression patterns" value="baseline"/>
</dbReference>
<evidence type="ECO:0000313" key="3">
    <source>
        <dbReference type="Proteomes" id="UP000008810"/>
    </source>
</evidence>